<dbReference type="Proteomes" id="UP000218113">
    <property type="component" value="Unassembled WGS sequence"/>
</dbReference>
<dbReference type="EMBL" id="NVSR01000064">
    <property type="protein sequence ID" value="PCI27320.1"/>
    <property type="molecule type" value="Genomic_DNA"/>
</dbReference>
<comment type="caution">
    <text evidence="1">The sequence shown here is derived from an EMBL/GenBank/DDBJ whole genome shotgun (WGS) entry which is preliminary data.</text>
</comment>
<accession>A0A2A4T0Z8</accession>
<reference evidence="2" key="1">
    <citation type="submission" date="2017-08" db="EMBL/GenBank/DDBJ databases">
        <title>A dynamic microbial community with high functional redundancy inhabits the cold, oxic subseafloor aquifer.</title>
        <authorList>
            <person name="Tully B.J."/>
            <person name="Wheat C.G."/>
            <person name="Glazer B.T."/>
            <person name="Huber J.A."/>
        </authorList>
    </citation>
    <scope>NUCLEOTIDE SEQUENCE [LARGE SCALE GENOMIC DNA]</scope>
</reference>
<organism evidence="1 2">
    <name type="scientific">SAR324 cluster bacterium</name>
    <dbReference type="NCBI Taxonomy" id="2024889"/>
    <lineage>
        <taxon>Bacteria</taxon>
        <taxon>Deltaproteobacteria</taxon>
        <taxon>SAR324 cluster</taxon>
    </lineage>
</organism>
<dbReference type="AlphaFoldDB" id="A0A2A4T0Z8"/>
<evidence type="ECO:0000313" key="1">
    <source>
        <dbReference type="EMBL" id="PCI27320.1"/>
    </source>
</evidence>
<evidence type="ECO:0000313" key="2">
    <source>
        <dbReference type="Proteomes" id="UP000218113"/>
    </source>
</evidence>
<protein>
    <recommendedName>
        <fullName evidence="3">IS1 family transposase</fullName>
    </recommendedName>
</protein>
<proteinExistence type="predicted"/>
<name>A0A2A4T0Z8_9DELT</name>
<sequence length="138" mass="15906">MEERPKLNSLCCINPECNEYKLKGRKNLTVRKTYGEDKIRYLKCRVCGEEFSERKGSALFNTKVSEEKAVSVLKHLSWGNRIVATASLLSVSKDTVSRLIRVTGRVSQGLHDQMVQEVEVKAIQFDEKWSFTKKTEEY</sequence>
<evidence type="ECO:0008006" key="3">
    <source>
        <dbReference type="Google" id="ProtNLM"/>
    </source>
</evidence>
<gene>
    <name evidence="1" type="ORF">COB67_08765</name>
</gene>